<dbReference type="GO" id="GO:0006355">
    <property type="term" value="P:regulation of DNA-templated transcription"/>
    <property type="evidence" value="ECO:0007669"/>
    <property type="project" value="UniProtKB-UniRule"/>
</dbReference>
<keyword evidence="1" id="KW-0479">Metal-binding</keyword>
<dbReference type="InterPro" id="IPR031052">
    <property type="entry name" value="FHY3/FAR1"/>
</dbReference>
<gene>
    <name evidence="2" type="ORF">L1049_025139</name>
</gene>
<evidence type="ECO:0000313" key="2">
    <source>
        <dbReference type="EMBL" id="KAK9285937.1"/>
    </source>
</evidence>
<accession>A0AAP0X0A8</accession>
<dbReference type="PANTHER" id="PTHR31669:SF302">
    <property type="entry name" value="PROTEIN FAR1-RELATED SEQUENCE"/>
    <property type="match status" value="1"/>
</dbReference>
<dbReference type="GO" id="GO:0005634">
    <property type="term" value="C:nucleus"/>
    <property type="evidence" value="ECO:0007669"/>
    <property type="project" value="UniProtKB-SubCell"/>
</dbReference>
<dbReference type="PANTHER" id="PTHR31669">
    <property type="entry name" value="PROTEIN FAR1-RELATED SEQUENCE 10-RELATED"/>
    <property type="match status" value="1"/>
</dbReference>
<dbReference type="GO" id="GO:0008270">
    <property type="term" value="F:zinc ion binding"/>
    <property type="evidence" value="ECO:0007669"/>
    <property type="project" value="UniProtKB-UniRule"/>
</dbReference>
<dbReference type="EMBL" id="JBBPBK010000005">
    <property type="protein sequence ID" value="KAK9285937.1"/>
    <property type="molecule type" value="Genomic_DNA"/>
</dbReference>
<keyword evidence="1" id="KW-0862">Zinc</keyword>
<name>A0AAP0X0A8_LIQFO</name>
<keyword evidence="3" id="KW-1185">Reference proteome</keyword>
<comment type="caution">
    <text evidence="2">The sequence shown here is derived from an EMBL/GenBank/DDBJ whole genome shotgun (WGS) entry which is preliminary data.</text>
</comment>
<evidence type="ECO:0000313" key="3">
    <source>
        <dbReference type="Proteomes" id="UP001415857"/>
    </source>
</evidence>
<dbReference type="Proteomes" id="UP001415857">
    <property type="component" value="Unassembled WGS sequence"/>
</dbReference>
<organism evidence="2 3">
    <name type="scientific">Liquidambar formosana</name>
    <name type="common">Formosan gum</name>
    <dbReference type="NCBI Taxonomy" id="63359"/>
    <lineage>
        <taxon>Eukaryota</taxon>
        <taxon>Viridiplantae</taxon>
        <taxon>Streptophyta</taxon>
        <taxon>Embryophyta</taxon>
        <taxon>Tracheophyta</taxon>
        <taxon>Spermatophyta</taxon>
        <taxon>Magnoliopsida</taxon>
        <taxon>eudicotyledons</taxon>
        <taxon>Gunneridae</taxon>
        <taxon>Pentapetalae</taxon>
        <taxon>Saxifragales</taxon>
        <taxon>Altingiaceae</taxon>
        <taxon>Liquidambar</taxon>
    </lineage>
</organism>
<dbReference type="AlphaFoldDB" id="A0AAP0X0A8"/>
<evidence type="ECO:0000256" key="1">
    <source>
        <dbReference type="RuleBase" id="RU367018"/>
    </source>
</evidence>
<sequence length="196" mass="23627">MIAMPSERPKMIIIDQDLAIEIAIRHVFLITCHRYCIWHTLNKFYEKLGARNCSQYYESFRECIWDSEGPEEFECRWAALIERSELYKNGWLQAMFNKQDRWVPIFVKHVFSTKMSSSQRAESNHSFSKKYMDKRNSLVDFIIRFNRALTRQRYGELQADHVDHNERPMLKTHVALEKQMAYIYTCSMFENFQDEL</sequence>
<protein>
    <recommendedName>
        <fullName evidence="1">Protein FAR1-RELATED SEQUENCE</fullName>
    </recommendedName>
</protein>
<reference evidence="2 3" key="1">
    <citation type="journal article" date="2024" name="Plant J.">
        <title>Genome sequences and population genomics reveal climatic adaptation and genomic divergence between two closely related sweetgum species.</title>
        <authorList>
            <person name="Xu W.Q."/>
            <person name="Ren C.Q."/>
            <person name="Zhang X.Y."/>
            <person name="Comes H.P."/>
            <person name="Liu X.H."/>
            <person name="Li Y.G."/>
            <person name="Kettle C.J."/>
            <person name="Jalonen R."/>
            <person name="Gaisberger H."/>
            <person name="Ma Y.Z."/>
            <person name="Qiu Y.X."/>
        </authorList>
    </citation>
    <scope>NUCLEOTIDE SEQUENCE [LARGE SCALE GENOMIC DNA]</scope>
    <source>
        <strain evidence="2">Hangzhou</strain>
    </source>
</reference>
<comment type="function">
    <text evidence="1">Putative transcription activator involved in regulating light control of development.</text>
</comment>
<comment type="similarity">
    <text evidence="1">Belongs to the FHY3/FAR1 family.</text>
</comment>
<proteinExistence type="inferred from homology"/>
<keyword evidence="1" id="KW-0863">Zinc-finger</keyword>
<keyword evidence="1" id="KW-0539">Nucleus</keyword>
<comment type="subcellular location">
    <subcellularLocation>
        <location evidence="1">Nucleus</location>
    </subcellularLocation>
</comment>